<sequence length="450" mass="50633">MHSVILTEFGISVFNEGKLEKAFPFSDPVKDYLAIKNKQATFDELVDYLVPLQRGVATNDSALVTMLKKNSIDIQLMEEQELEDIQSSKPQIIVDSGFAENIPDSLSKLREFAIGLSSSKVTTVSESPDLHIIQAINSLDEVDKIANALSSRLREWYGLHFPELENVIDSINGYAQIVLAGKRDSLTKKVFEDAGFPDSKVEMLSLVSEKSRGGDISEKNLKIVQSMAKQMLELHDLRKNLEEHVESEMEIVAPNLSAILGHAVGARILGRAGSLSKLASMPASTIQVIGAEKALFRSLKTGAQPPKHGLLFQHTMVHAAPRWQRGKIARAIAAKAVIAARVDVYGEGLNKTLLEKLDVRVKEIGTKYDNPPERESRRFDSREGRRDFDRRSGGFARREGGPRRRDDDSRRRDGGPRRRDDDSRREERPNRERRDSKQNKNKKRKKFGRR</sequence>
<reference evidence="1 2" key="1">
    <citation type="journal article" date="2020" name="Appl. Environ. Microbiol.">
        <title>Genomic Characteristics of a Novel Species of Ammonia-Oxidizing Archaea from the Jiulong River Estuary.</title>
        <authorList>
            <person name="Zou D."/>
            <person name="Wan R."/>
            <person name="Han L."/>
            <person name="Xu M.N."/>
            <person name="Liu Y."/>
            <person name="Liu H."/>
            <person name="Kao S.J."/>
            <person name="Li M."/>
        </authorList>
    </citation>
    <scope>NUCLEOTIDE SEQUENCE [LARGE SCALE GENOMIC DNA]</scope>
    <source>
        <strain evidence="1">W2bin3</strain>
    </source>
</reference>
<evidence type="ECO:0000313" key="1">
    <source>
        <dbReference type="EMBL" id="MBA4454310.1"/>
    </source>
</evidence>
<dbReference type="EMBL" id="JACENC010000196">
    <property type="protein sequence ID" value="MBA4454310.1"/>
    <property type="molecule type" value="Genomic_DNA"/>
</dbReference>
<name>A0AC60W3M2_9ARCH</name>
<organism evidence="1 2">
    <name type="scientific">Candidatus Nitrosomaritimum aestuariumsis</name>
    <dbReference type="NCBI Taxonomy" id="3342354"/>
    <lineage>
        <taxon>Archaea</taxon>
        <taxon>Nitrososphaerota</taxon>
        <taxon>Nitrososphaeria</taxon>
        <taxon>Nitrosopumilales</taxon>
        <taxon>Nitrosopumilaceae</taxon>
        <taxon>Candidatus Nitrosomaritimum</taxon>
    </lineage>
</organism>
<dbReference type="Proteomes" id="UP000526786">
    <property type="component" value="Unassembled WGS sequence"/>
</dbReference>
<proteinExistence type="predicted"/>
<evidence type="ECO:0000313" key="2">
    <source>
        <dbReference type="Proteomes" id="UP000526786"/>
    </source>
</evidence>
<gene>
    <name evidence="1" type="ORF">H2B05_05130</name>
</gene>
<comment type="caution">
    <text evidence="1">The sequence shown here is derived from an EMBL/GenBank/DDBJ whole genome shotgun (WGS) entry which is preliminary data.</text>
</comment>
<accession>A0AC60W3M2</accession>
<protein>
    <submittedName>
        <fullName evidence="1">Ribonucleotide-diphosphate reductase subunit beta</fullName>
    </submittedName>
</protein>